<evidence type="ECO:0000256" key="1">
    <source>
        <dbReference type="ARBA" id="ARBA00009374"/>
    </source>
</evidence>
<evidence type="ECO:0000259" key="4">
    <source>
        <dbReference type="PROSITE" id="PS51795"/>
    </source>
</evidence>
<dbReference type="InterPro" id="IPR007650">
    <property type="entry name" value="Zf-FLZ_dom"/>
</dbReference>
<gene>
    <name evidence="5" type="ORF">J5N97_001657</name>
</gene>
<evidence type="ECO:0000256" key="2">
    <source>
        <dbReference type="ARBA" id="ARBA00022723"/>
    </source>
</evidence>
<dbReference type="PROSITE" id="PS51795">
    <property type="entry name" value="ZF_FLZ"/>
    <property type="match status" value="1"/>
</dbReference>
<dbReference type="OrthoDB" id="1932717at2759"/>
<sequence length="150" mass="16805">MPLDTVILRPKSRLERDPLSPRSWKNCDSDGVGLAIATSLEKMGSYRKAIKIKANLDHEANSGEIGETPGFPALDFLNTCYLCRKILHGKDIYMYRGEKAFCSQECRYQQIMSDEGQEKCRLCSYVSMRTSGVTSSTESGRLFFTGVTTV</sequence>
<dbReference type="InterPro" id="IPR044604">
    <property type="entry name" value="FLZ12/13/14"/>
</dbReference>
<keyword evidence="2" id="KW-0479">Metal-binding</keyword>
<evidence type="ECO:0000256" key="3">
    <source>
        <dbReference type="PROSITE-ProRule" id="PRU01131"/>
    </source>
</evidence>
<dbReference type="Proteomes" id="UP001085076">
    <property type="component" value="Unassembled WGS sequence"/>
</dbReference>
<comment type="similarity">
    <text evidence="1">Belongs to the FLZ family.</text>
</comment>
<comment type="caution">
    <text evidence="5">The sequence shown here is derived from an EMBL/GenBank/DDBJ whole genome shotgun (WGS) entry which is preliminary data.</text>
</comment>
<organism evidence="5 6">
    <name type="scientific">Dioscorea zingiberensis</name>
    <dbReference type="NCBI Taxonomy" id="325984"/>
    <lineage>
        <taxon>Eukaryota</taxon>
        <taxon>Viridiplantae</taxon>
        <taxon>Streptophyta</taxon>
        <taxon>Embryophyta</taxon>
        <taxon>Tracheophyta</taxon>
        <taxon>Spermatophyta</taxon>
        <taxon>Magnoliopsida</taxon>
        <taxon>Liliopsida</taxon>
        <taxon>Dioscoreales</taxon>
        <taxon>Dioscoreaceae</taxon>
        <taxon>Dioscorea</taxon>
    </lineage>
</organism>
<accession>A0A9D5H232</accession>
<keyword evidence="6" id="KW-1185">Reference proteome</keyword>
<feature type="domain" description="FLZ-type" evidence="4">
    <location>
        <begin position="75"/>
        <end position="118"/>
    </location>
</feature>
<dbReference type="GO" id="GO:0046872">
    <property type="term" value="F:metal ion binding"/>
    <property type="evidence" value="ECO:0007669"/>
    <property type="project" value="UniProtKB-KW"/>
</dbReference>
<reference evidence="5 6" key="1">
    <citation type="journal article" date="2022" name="Hortic Res">
        <title>The genome of Dioscorea zingiberensis sheds light on the biosynthesis, origin and evolution of the medicinally important diosgenin saponins.</title>
        <authorList>
            <person name="Li Y."/>
            <person name="Tan C."/>
            <person name="Li Z."/>
            <person name="Guo J."/>
            <person name="Li S."/>
            <person name="Chen X."/>
            <person name="Wang C."/>
            <person name="Dai X."/>
            <person name="Yang H."/>
            <person name="Song W."/>
            <person name="Hou L."/>
            <person name="Xu J."/>
            <person name="Tong Z."/>
            <person name="Xu A."/>
            <person name="Yuan X."/>
            <person name="Wang W."/>
            <person name="Yang Q."/>
            <person name="Chen L."/>
            <person name="Sun Z."/>
            <person name="Wang K."/>
            <person name="Pan B."/>
            <person name="Chen J."/>
            <person name="Bao Y."/>
            <person name="Liu F."/>
            <person name="Qi X."/>
            <person name="Gang D.R."/>
            <person name="Wen J."/>
            <person name="Li J."/>
        </authorList>
    </citation>
    <scope>NUCLEOTIDE SEQUENCE [LARGE SCALE GENOMIC DNA]</scope>
    <source>
        <strain evidence="5">Dzin_1.0</strain>
    </source>
</reference>
<proteinExistence type="inferred from homology"/>
<dbReference type="PANTHER" id="PTHR47208:SF5">
    <property type="entry name" value="FCS-LIKE ZINC FINGER 12-RELATED"/>
    <property type="match status" value="1"/>
</dbReference>
<protein>
    <recommendedName>
        <fullName evidence="4">FLZ-type domain-containing protein</fullName>
    </recommendedName>
</protein>
<dbReference type="PANTHER" id="PTHR47208">
    <property type="entry name" value="OS02G0174800 PROTEIN"/>
    <property type="match status" value="1"/>
</dbReference>
<dbReference type="Pfam" id="PF04570">
    <property type="entry name" value="zf-FLZ"/>
    <property type="match status" value="1"/>
</dbReference>
<feature type="zinc finger region" description="FLZ-type" evidence="3">
    <location>
        <begin position="75"/>
        <end position="118"/>
    </location>
</feature>
<dbReference type="EMBL" id="JAGGNH010000078">
    <property type="protein sequence ID" value="KAJ0960498.1"/>
    <property type="molecule type" value="Genomic_DNA"/>
</dbReference>
<evidence type="ECO:0000313" key="5">
    <source>
        <dbReference type="EMBL" id="KAJ0960498.1"/>
    </source>
</evidence>
<name>A0A9D5H232_9LILI</name>
<evidence type="ECO:0000313" key="6">
    <source>
        <dbReference type="Proteomes" id="UP001085076"/>
    </source>
</evidence>
<dbReference type="AlphaFoldDB" id="A0A9D5H232"/>